<dbReference type="RefSeq" id="WP_146270005.1">
    <property type="nucleotide sequence ID" value="NZ_VOEI01000002.1"/>
</dbReference>
<accession>A0A563U6E0</accession>
<dbReference type="AlphaFoldDB" id="A0A563U6E0"/>
<protein>
    <submittedName>
        <fullName evidence="1">Uncharacterized protein</fullName>
    </submittedName>
</protein>
<comment type="caution">
    <text evidence="1">The sequence shown here is derived from an EMBL/GenBank/DDBJ whole genome shotgun (WGS) entry which is preliminary data.</text>
</comment>
<dbReference type="EMBL" id="VOEI01000002">
    <property type="protein sequence ID" value="TWR26905.1"/>
    <property type="molecule type" value="Genomic_DNA"/>
</dbReference>
<gene>
    <name evidence="1" type="ORF">FPZ42_07675</name>
</gene>
<name>A0A563U6E0_9SPHI</name>
<organism evidence="1 2">
    <name type="scientific">Mucilaginibacter achroorhodeus</name>
    <dbReference type="NCBI Taxonomy" id="2599294"/>
    <lineage>
        <taxon>Bacteria</taxon>
        <taxon>Pseudomonadati</taxon>
        <taxon>Bacteroidota</taxon>
        <taxon>Sphingobacteriia</taxon>
        <taxon>Sphingobacteriales</taxon>
        <taxon>Sphingobacteriaceae</taxon>
        <taxon>Mucilaginibacter</taxon>
    </lineage>
</organism>
<evidence type="ECO:0000313" key="1">
    <source>
        <dbReference type="EMBL" id="TWR26905.1"/>
    </source>
</evidence>
<dbReference type="OrthoDB" id="780171at2"/>
<dbReference type="Proteomes" id="UP000318010">
    <property type="component" value="Unassembled WGS sequence"/>
</dbReference>
<sequence length="810" mass="91812">MKNLNYQIFLLDDVDNYAELDCEDLDLITTFSITDIADISSRKDNLSKNLTFKGTKTNNKIFGNVFNQSRFVDPEIVGNLFVNFSVNKQVECQVFENSTLILKGFLEFQKATMKGGEIVYECIITGNIFNFYSLLGDKYLSDLDFSEYKHEYRVNNITNSWYNMNAINGVNTLSATGSGYVYPFINYGEGNSPKAEDINKIHINNFRPSIYVKTYLDKMFAQDDLAGFTYELKGSNDFKTAFNQLIVPDNREFLSQSVRGVQLFSMNLNGTQTFSYNDGDTHYQGGARLINIIKFPDGLTSINNNTLTPSQWMYDGNYNTLFTLNRTLISDISIHFNSIYFANNSGRQLKAYLRAYIRSKRNHDTDYGNWVDLGNYNLLGEVLVGDLSNGTSTTRNDITLNVAQTTLAGDSDFYISVDLLQPDNQRFDKKYTLTLNGGTVRTPGVTASTVSYSVLKGDTIKPEAVSNLKQKDFIKSLSLMFNLFSYSDLFNPRHIIFETYNDYYSKTLPQNIISATNSIDVTLKIDYNKDFVMSAFDKVANKYTFKYKSDTDFYNTLYTNTYKEIYGEFTETYTEGTAEAKTVELSFSPTPIVNIANTGRLAAEIYTSDDSGHKPMKSNPRILFYNGVKICSDYQIGTMIQSGNDWNFTPIIEIPTTGIYSSYGQASHLRYANGSTDVSNILSDLNFGITGQYYFPVSDRIYITPNLFTNHYDRQLQEITDTNNVIINCDVLFNESNISNLDLKTPIFIHNQYGNAYYKILELEYTNRFETSSLKAQKINITPYFPVVAGTASSVGTGSNIPPRPPMIMI</sequence>
<reference evidence="1 2" key="1">
    <citation type="submission" date="2019-07" db="EMBL/GenBank/DDBJ databases">
        <authorList>
            <person name="Kim J."/>
        </authorList>
    </citation>
    <scope>NUCLEOTIDE SEQUENCE [LARGE SCALE GENOMIC DNA]</scope>
    <source>
        <strain evidence="1 2">MJ1a</strain>
    </source>
</reference>
<evidence type="ECO:0000313" key="2">
    <source>
        <dbReference type="Proteomes" id="UP000318010"/>
    </source>
</evidence>
<proteinExistence type="predicted"/>
<keyword evidence="2" id="KW-1185">Reference proteome</keyword>